<accession>A0A2J8Q4D6</accession>
<sequence length="93" mass="10261">MGPPGSPWQWVTLLLGLLLPPAAPFWLLNVLFPPHTTPKAELSNHTRPVILARSQAGQTRCGELDVLPQDRGLLHHLAGSQHVPTPWGRLLDR</sequence>
<feature type="signal peptide" evidence="1">
    <location>
        <begin position="1"/>
        <end position="24"/>
    </location>
</feature>
<dbReference type="AlphaFoldDB" id="A0A2J8Q4D6"/>
<comment type="caution">
    <text evidence="2">The sequence shown here is derived from an EMBL/GenBank/DDBJ whole genome shotgun (WGS) entry which is preliminary data.</text>
</comment>
<reference evidence="2 3" key="1">
    <citation type="submission" date="2017-12" db="EMBL/GenBank/DDBJ databases">
        <title>High-resolution comparative analysis of great ape genomes.</title>
        <authorList>
            <person name="Pollen A."/>
            <person name="Hastie A."/>
            <person name="Hormozdiari F."/>
            <person name="Dougherty M."/>
            <person name="Liu R."/>
            <person name="Chaisson M."/>
            <person name="Hoppe E."/>
            <person name="Hill C."/>
            <person name="Pang A."/>
            <person name="Hillier L."/>
            <person name="Baker C."/>
            <person name="Armstrong J."/>
            <person name="Shendure J."/>
            <person name="Paten B."/>
            <person name="Wilson R."/>
            <person name="Chao H."/>
            <person name="Schneider V."/>
            <person name="Ventura M."/>
            <person name="Kronenberg Z."/>
            <person name="Murali S."/>
            <person name="Gordon D."/>
            <person name="Cantsilieris S."/>
            <person name="Munson K."/>
            <person name="Nelson B."/>
            <person name="Raja A."/>
            <person name="Underwood J."/>
            <person name="Diekhans M."/>
            <person name="Fiddes I."/>
            <person name="Haussler D."/>
            <person name="Eichler E."/>
        </authorList>
    </citation>
    <scope>NUCLEOTIDE SEQUENCE [LARGE SCALE GENOMIC DNA]</scope>
    <source>
        <strain evidence="2">Yerkes chimp pedigree #C0471</strain>
    </source>
</reference>
<feature type="chain" id="PRO_5014327420" evidence="1">
    <location>
        <begin position="25"/>
        <end position="93"/>
    </location>
</feature>
<dbReference type="InterPro" id="IPR029058">
    <property type="entry name" value="AB_hydrolase_fold"/>
</dbReference>
<keyword evidence="1" id="KW-0732">Signal</keyword>
<evidence type="ECO:0000313" key="3">
    <source>
        <dbReference type="Proteomes" id="UP000236370"/>
    </source>
</evidence>
<evidence type="ECO:0000313" key="2">
    <source>
        <dbReference type="EMBL" id="PNI91121.1"/>
    </source>
</evidence>
<dbReference type="Gene3D" id="3.40.50.1820">
    <property type="entry name" value="alpha/beta hydrolase"/>
    <property type="match status" value="1"/>
</dbReference>
<proteinExistence type="predicted"/>
<dbReference type="EMBL" id="NBAG03000083">
    <property type="protein sequence ID" value="PNI91121.1"/>
    <property type="molecule type" value="Genomic_DNA"/>
</dbReference>
<evidence type="ECO:0000256" key="1">
    <source>
        <dbReference type="SAM" id="SignalP"/>
    </source>
</evidence>
<organism evidence="2 3">
    <name type="scientific">Pan troglodytes</name>
    <name type="common">Chimpanzee</name>
    <dbReference type="NCBI Taxonomy" id="9598"/>
    <lineage>
        <taxon>Eukaryota</taxon>
        <taxon>Metazoa</taxon>
        <taxon>Chordata</taxon>
        <taxon>Craniata</taxon>
        <taxon>Vertebrata</taxon>
        <taxon>Euteleostomi</taxon>
        <taxon>Mammalia</taxon>
        <taxon>Eutheria</taxon>
        <taxon>Euarchontoglires</taxon>
        <taxon>Primates</taxon>
        <taxon>Haplorrhini</taxon>
        <taxon>Catarrhini</taxon>
        <taxon>Hominidae</taxon>
        <taxon>Pan</taxon>
    </lineage>
</organism>
<name>A0A2J8Q4D6_PANTR</name>
<dbReference type="Proteomes" id="UP000236370">
    <property type="component" value="Unassembled WGS sequence"/>
</dbReference>
<gene>
    <name evidence="2" type="ORF">CK820_G0044652</name>
</gene>
<protein>
    <submittedName>
        <fullName evidence="2">LCAT isoform 2</fullName>
    </submittedName>
</protein>